<organism evidence="10 11">
    <name type="scientific">Cobetia crustatorum</name>
    <dbReference type="NCBI Taxonomy" id="553385"/>
    <lineage>
        <taxon>Bacteria</taxon>
        <taxon>Pseudomonadati</taxon>
        <taxon>Pseudomonadota</taxon>
        <taxon>Gammaproteobacteria</taxon>
        <taxon>Oceanospirillales</taxon>
        <taxon>Halomonadaceae</taxon>
        <taxon>Cobetia</taxon>
    </lineage>
</organism>
<keyword evidence="6 9" id="KW-1133">Transmembrane helix</keyword>
<proteinExistence type="inferred from homology"/>
<dbReference type="GO" id="GO:0005886">
    <property type="term" value="C:plasma membrane"/>
    <property type="evidence" value="ECO:0007669"/>
    <property type="project" value="TreeGrafter"/>
</dbReference>
<evidence type="ECO:0000256" key="3">
    <source>
        <dbReference type="ARBA" id="ARBA00022448"/>
    </source>
</evidence>
<evidence type="ECO:0000256" key="6">
    <source>
        <dbReference type="ARBA" id="ARBA00022989"/>
    </source>
</evidence>
<dbReference type="CDD" id="cd10322">
    <property type="entry name" value="SLC5sbd"/>
    <property type="match status" value="1"/>
</dbReference>
<accession>A0A558HKH7</accession>
<evidence type="ECO:0000313" key="11">
    <source>
        <dbReference type="Proteomes" id="UP000319941"/>
    </source>
</evidence>
<keyword evidence="7 9" id="KW-0472">Membrane</keyword>
<comment type="similarity">
    <text evidence="2 8">Belongs to the sodium:solute symporter (SSF) (TC 2.A.21) family.</text>
</comment>
<comment type="subcellular location">
    <subcellularLocation>
        <location evidence="1">Membrane</location>
        <topology evidence="1">Multi-pass membrane protein</topology>
    </subcellularLocation>
</comment>
<keyword evidence="11" id="KW-1185">Reference proteome</keyword>
<keyword evidence="5" id="KW-0769">Symport</keyword>
<evidence type="ECO:0000256" key="8">
    <source>
        <dbReference type="RuleBase" id="RU362091"/>
    </source>
</evidence>
<dbReference type="PANTHER" id="PTHR48086:SF7">
    <property type="entry name" value="SODIUM-SOLUTE SYMPORTER-RELATED"/>
    <property type="match status" value="1"/>
</dbReference>
<dbReference type="GO" id="GO:0015293">
    <property type="term" value="F:symporter activity"/>
    <property type="evidence" value="ECO:0007669"/>
    <property type="project" value="UniProtKB-KW"/>
</dbReference>
<dbReference type="InterPro" id="IPR038377">
    <property type="entry name" value="Na/Glc_symporter_sf"/>
</dbReference>
<evidence type="ECO:0000256" key="9">
    <source>
        <dbReference type="SAM" id="Phobius"/>
    </source>
</evidence>
<reference evidence="10 11" key="1">
    <citation type="submission" date="2019-07" db="EMBL/GenBank/DDBJ databases">
        <title>Diversity of Bacteria from Kongsfjorden, Arctic.</title>
        <authorList>
            <person name="Yu Y."/>
        </authorList>
    </citation>
    <scope>NUCLEOTIDE SEQUENCE [LARGE SCALE GENOMIC DNA]</scope>
    <source>
        <strain evidence="10 11">SM1923</strain>
    </source>
</reference>
<dbReference type="AlphaFoldDB" id="A0A558HKH7"/>
<sequence length="520" mass="56426">MGRMSLFPVCREKIRTTVEFACAICYDNSRCYDVKYNTKKAEIKTMFNSRETFILSIMIIACGVFMMGISLYFFRRIKTYDDYNVAGRSTGTFPLICTLIGTAVGGSTLLGFVSKGYAFGLGQLWLPVGMTVAGVALYFFIARIHSEGERLNMVTLADFLVSRFGEGVRTPTLISVLCAYSAITGMQFVAVATVLKLVFGLALPVGILLTWALLTAKTWLGGLMAVIWSDAILGTLQTLGIFFLLSMVYFASGSWEVMSAAPLPTDSPDFLSLTGISGHELTVYMLTIGAYQFVRQDLWQRFWAARSLRAARTGYAVAIVFTLLVGAAVVLIGSFARLGLDIAVTNPDLSFYAIIKATLPLPLMVSMVVVLLATIISCADSFFIAGASSIANDVIKPRMKGRDDAFMLRMSRHSVIAMSLISLGLALYAPRLLDIWILGSAMLVCGVLVPTIVALCCRTPNPRGGQVMMWGGLATAVMWQILGHPFGLHPVMIGLPVSLALMPLALRQARSPLTTTSNAE</sequence>
<dbReference type="Proteomes" id="UP000319941">
    <property type="component" value="Unassembled WGS sequence"/>
</dbReference>
<evidence type="ECO:0000256" key="1">
    <source>
        <dbReference type="ARBA" id="ARBA00004141"/>
    </source>
</evidence>
<evidence type="ECO:0000256" key="4">
    <source>
        <dbReference type="ARBA" id="ARBA00022692"/>
    </source>
</evidence>
<dbReference type="Pfam" id="PF00474">
    <property type="entry name" value="SSF"/>
    <property type="match status" value="1"/>
</dbReference>
<evidence type="ECO:0000256" key="5">
    <source>
        <dbReference type="ARBA" id="ARBA00022847"/>
    </source>
</evidence>
<feature type="transmembrane region" description="Helical" evidence="9">
    <location>
        <begin position="360"/>
        <end position="385"/>
    </location>
</feature>
<evidence type="ECO:0000256" key="2">
    <source>
        <dbReference type="ARBA" id="ARBA00006434"/>
    </source>
</evidence>
<feature type="transmembrane region" description="Helical" evidence="9">
    <location>
        <begin position="172"/>
        <end position="191"/>
    </location>
</feature>
<feature type="transmembrane region" description="Helical" evidence="9">
    <location>
        <begin position="488"/>
        <end position="506"/>
    </location>
</feature>
<keyword evidence="3" id="KW-0813">Transport</keyword>
<dbReference type="OrthoDB" id="9789704at2"/>
<dbReference type="STRING" id="553385.GCA_000591415_03208"/>
<feature type="transmembrane region" description="Helical" evidence="9">
    <location>
        <begin position="270"/>
        <end position="294"/>
    </location>
</feature>
<keyword evidence="4 9" id="KW-0812">Transmembrane</keyword>
<feature type="transmembrane region" description="Helical" evidence="9">
    <location>
        <begin position="124"/>
        <end position="141"/>
    </location>
</feature>
<gene>
    <name evidence="10" type="ORF">FQP86_10695</name>
</gene>
<feature type="transmembrane region" description="Helical" evidence="9">
    <location>
        <begin position="406"/>
        <end position="429"/>
    </location>
</feature>
<comment type="caution">
    <text evidence="10">The sequence shown here is derived from an EMBL/GenBank/DDBJ whole genome shotgun (WGS) entry which is preliminary data.</text>
</comment>
<feature type="transmembrane region" description="Helical" evidence="9">
    <location>
        <begin position="226"/>
        <end position="250"/>
    </location>
</feature>
<feature type="transmembrane region" description="Helical" evidence="9">
    <location>
        <begin position="435"/>
        <end position="457"/>
    </location>
</feature>
<feature type="transmembrane region" description="Helical" evidence="9">
    <location>
        <begin position="464"/>
        <end position="482"/>
    </location>
</feature>
<evidence type="ECO:0000256" key="7">
    <source>
        <dbReference type="ARBA" id="ARBA00023136"/>
    </source>
</evidence>
<dbReference type="PANTHER" id="PTHR48086">
    <property type="entry name" value="SODIUM/PROLINE SYMPORTER-RELATED"/>
    <property type="match status" value="1"/>
</dbReference>
<feature type="transmembrane region" description="Helical" evidence="9">
    <location>
        <begin position="53"/>
        <end position="74"/>
    </location>
</feature>
<dbReference type="EMBL" id="VNFH01000007">
    <property type="protein sequence ID" value="TVU69581.1"/>
    <property type="molecule type" value="Genomic_DNA"/>
</dbReference>
<protein>
    <submittedName>
        <fullName evidence="10">Sodium:solute symporter family protein</fullName>
    </submittedName>
</protein>
<dbReference type="PROSITE" id="PS50283">
    <property type="entry name" value="NA_SOLUT_SYMP_3"/>
    <property type="match status" value="1"/>
</dbReference>
<dbReference type="Gene3D" id="1.20.1730.10">
    <property type="entry name" value="Sodium/glucose cotransporter"/>
    <property type="match status" value="1"/>
</dbReference>
<feature type="transmembrane region" description="Helical" evidence="9">
    <location>
        <begin position="95"/>
        <end position="118"/>
    </location>
</feature>
<dbReference type="InterPro" id="IPR050277">
    <property type="entry name" value="Sodium:Solute_Symporter"/>
</dbReference>
<dbReference type="InterPro" id="IPR001734">
    <property type="entry name" value="Na/solute_symporter"/>
</dbReference>
<evidence type="ECO:0000313" key="10">
    <source>
        <dbReference type="EMBL" id="TVU69581.1"/>
    </source>
</evidence>
<name>A0A558HKH7_9GAMM</name>
<feature type="transmembrane region" description="Helical" evidence="9">
    <location>
        <begin position="315"/>
        <end position="340"/>
    </location>
</feature>